<dbReference type="RefSeq" id="WP_064311341.1">
    <property type="nucleotide sequence ID" value="NZ_FOXP01000015.1"/>
</dbReference>
<accession>A0A1I5USF9</accession>
<evidence type="ECO:0000313" key="3">
    <source>
        <dbReference type="EMBL" id="SFP98108.1"/>
    </source>
</evidence>
<dbReference type="GO" id="GO:0005886">
    <property type="term" value="C:plasma membrane"/>
    <property type="evidence" value="ECO:0007669"/>
    <property type="project" value="UniProtKB-SubCell"/>
</dbReference>
<dbReference type="Gene3D" id="1.20.1600.10">
    <property type="entry name" value="Outer membrane efflux proteins (OEP)"/>
    <property type="match status" value="1"/>
</dbReference>
<name>A0A1I5USF9_9SPHN</name>
<dbReference type="OrthoDB" id="9770517at2"/>
<dbReference type="AlphaFoldDB" id="A0A1I5USF9"/>
<keyword evidence="2 3" id="KW-0449">Lipoprotein</keyword>
<keyword evidence="2" id="KW-0472">Membrane</keyword>
<proteinExistence type="inferred from homology"/>
<protein>
    <submittedName>
        <fullName evidence="3">Efflux transporter, outer membrane factor (OMF) lipoprotein, NodT family</fullName>
    </submittedName>
</protein>
<feature type="signal peptide" evidence="2">
    <location>
        <begin position="1"/>
        <end position="19"/>
    </location>
</feature>
<organism evidence="3 4">
    <name type="scientific">Sphingomonas rubra</name>
    <dbReference type="NCBI Taxonomy" id="634430"/>
    <lineage>
        <taxon>Bacteria</taxon>
        <taxon>Pseudomonadati</taxon>
        <taxon>Pseudomonadota</taxon>
        <taxon>Alphaproteobacteria</taxon>
        <taxon>Sphingomonadales</taxon>
        <taxon>Sphingomonadaceae</taxon>
        <taxon>Sphingomonas</taxon>
    </lineage>
</organism>
<evidence type="ECO:0000313" key="4">
    <source>
        <dbReference type="Proteomes" id="UP000199586"/>
    </source>
</evidence>
<keyword evidence="2" id="KW-0812">Transmembrane</keyword>
<dbReference type="EMBL" id="FOXP01000015">
    <property type="protein sequence ID" value="SFP98108.1"/>
    <property type="molecule type" value="Genomic_DNA"/>
</dbReference>
<dbReference type="InterPro" id="IPR003423">
    <property type="entry name" value="OMP_efflux"/>
</dbReference>
<comment type="subcellular location">
    <subcellularLocation>
        <location evidence="2">Cell membrane</location>
        <topology evidence="2">Lipid-anchor</topology>
    </subcellularLocation>
</comment>
<reference evidence="3 4" key="1">
    <citation type="submission" date="2016-10" db="EMBL/GenBank/DDBJ databases">
        <authorList>
            <person name="de Groot N.N."/>
        </authorList>
    </citation>
    <scope>NUCLEOTIDE SEQUENCE [LARGE SCALE GENOMIC DNA]</scope>
    <source>
        <strain evidence="3 4">CGMCC 1.9113</strain>
    </source>
</reference>
<gene>
    <name evidence="3" type="ORF">SAMN04488241_11528</name>
</gene>
<sequence>MIRRFAPIAALAVVGCMTAPLPPPTIAPATARGAFANLPTAAIGPVPNDWWRLYDDPALDRLVEASLAANADLRVAYANLDGARAALRQARAARLPQTTIESAGTIDNSATQPSASSNVPTTDYDLALTASWDIDLFGRLRSGALAAGADADAQAAALDSLRVAVVADTVLAYVDLCGATRAANVSREIIAVQERSVGVVRDQLAAGEVSPLEVSQAASLLESTRATLAPFEAARTNALYRIATLQGRPPTEARGFNIVCNAPPKLRAAVPVGDGQALLLRRPDIREAERRLAAAAARIGVARADLYPRVNLGGAVGLLTGGFVATASPLISWAFPNQAPARARLKQARATERAALAGWDVAVLRALREVETALAAYDSEVRRNRALDAARVQSALYARRAAARVRLGDTASLIQFDAERARVQAALAQAQSDLTVAQSQVALFRALGGGWQTNGPAG</sequence>
<dbReference type="PROSITE" id="PS51257">
    <property type="entry name" value="PROKAR_LIPOPROTEIN"/>
    <property type="match status" value="1"/>
</dbReference>
<dbReference type="Pfam" id="PF02321">
    <property type="entry name" value="OEP"/>
    <property type="match status" value="2"/>
</dbReference>
<evidence type="ECO:0000256" key="2">
    <source>
        <dbReference type="RuleBase" id="RU362097"/>
    </source>
</evidence>
<dbReference type="InterPro" id="IPR010131">
    <property type="entry name" value="MdtP/NodT-like"/>
</dbReference>
<dbReference type="GO" id="GO:0015562">
    <property type="term" value="F:efflux transmembrane transporter activity"/>
    <property type="evidence" value="ECO:0007669"/>
    <property type="project" value="InterPro"/>
</dbReference>
<keyword evidence="2" id="KW-0564">Palmitate</keyword>
<evidence type="ECO:0000256" key="1">
    <source>
        <dbReference type="ARBA" id="ARBA00007613"/>
    </source>
</evidence>
<keyword evidence="2" id="KW-0732">Signal</keyword>
<dbReference type="Gene3D" id="2.20.200.10">
    <property type="entry name" value="Outer membrane efflux proteins (OEP)"/>
    <property type="match status" value="1"/>
</dbReference>
<dbReference type="NCBIfam" id="TIGR01845">
    <property type="entry name" value="outer_NodT"/>
    <property type="match status" value="1"/>
</dbReference>
<dbReference type="PANTHER" id="PTHR30203">
    <property type="entry name" value="OUTER MEMBRANE CATION EFFLUX PROTEIN"/>
    <property type="match status" value="1"/>
</dbReference>
<dbReference type="SUPFAM" id="SSF56954">
    <property type="entry name" value="Outer membrane efflux proteins (OEP)"/>
    <property type="match status" value="1"/>
</dbReference>
<feature type="chain" id="PRO_5011332179" evidence="2">
    <location>
        <begin position="20"/>
        <end position="458"/>
    </location>
</feature>
<dbReference type="Proteomes" id="UP000199586">
    <property type="component" value="Unassembled WGS sequence"/>
</dbReference>
<dbReference type="PANTHER" id="PTHR30203:SF21">
    <property type="entry name" value="OUTER MEMBRANE COMPONENT OF MULTIDRUG EFFLUX PUMP-RELATED"/>
    <property type="match status" value="1"/>
</dbReference>
<dbReference type="STRING" id="634430.SAMN04488241_11528"/>
<keyword evidence="4" id="KW-1185">Reference proteome</keyword>
<keyword evidence="2" id="KW-1134">Transmembrane beta strand</keyword>
<comment type="similarity">
    <text evidence="1 2">Belongs to the outer membrane factor (OMF) (TC 1.B.17) family.</text>
</comment>